<dbReference type="EMBL" id="AP009384">
    <property type="protein sequence ID" value="BAF89795.1"/>
    <property type="molecule type" value="Genomic_DNA"/>
</dbReference>
<comment type="catalytic activity">
    <reaction evidence="5">
        <text>an aliphatic primary amide = an aliphatic nitrile + H2O</text>
        <dbReference type="Rhea" id="RHEA:12673"/>
        <dbReference type="ChEBI" id="CHEBI:15377"/>
        <dbReference type="ChEBI" id="CHEBI:65285"/>
        <dbReference type="ChEBI" id="CHEBI:80291"/>
        <dbReference type="EC" id="4.2.1.84"/>
    </reaction>
</comment>
<feature type="binding site" evidence="6">
    <location>
        <position position="124"/>
    </location>
    <ligand>
        <name>Fe(3+)</name>
        <dbReference type="ChEBI" id="CHEBI:29034"/>
    </ligand>
</feature>
<reference evidence="8 9" key="5">
    <citation type="journal article" date="2010" name="Appl. Environ. Microbiol.">
        <title>phrR-like gene praR of Azorhizobium caulinodans ORS571 is essential for symbiosis with Sesbania rostrata and is involved in expression of reb genes.</title>
        <authorList>
            <person name="Akiba N."/>
            <person name="Aono T."/>
            <person name="Toyazaki H."/>
            <person name="Sato S."/>
            <person name="Oyaizu H."/>
        </authorList>
    </citation>
    <scope>NUCLEOTIDE SEQUENCE [LARGE SCALE GENOMIC DNA]</scope>
    <source>
        <strain evidence="9">ATCC 43989 / DSM 5975 / JCM 20966 / LMG 6465 / NBRC 14845 / NCIMB 13405 / ORS 571</strain>
    </source>
</reference>
<dbReference type="GO" id="GO:0018822">
    <property type="term" value="F:nitrile hydratase activity"/>
    <property type="evidence" value="ECO:0007669"/>
    <property type="project" value="UniProtKB-EC"/>
</dbReference>
<dbReference type="InterPro" id="IPR004232">
    <property type="entry name" value="CN_Hdrtase_a/SCN_Hdrlase_g"/>
</dbReference>
<evidence type="ECO:0000313" key="9">
    <source>
        <dbReference type="Proteomes" id="UP000000270"/>
    </source>
</evidence>
<feature type="domain" description="Nitrile hydratase alpha/Thiocyanate hydrolase gamma" evidence="7">
    <location>
        <begin position="25"/>
        <end position="210"/>
    </location>
</feature>
<dbReference type="InterPro" id="IPR023900">
    <property type="entry name" value="CN_Hdrtase_asu/SCN_Hdrlase_gsu"/>
</dbReference>
<dbReference type="HOGENOM" id="CLU_092054_0_0_5"/>
<dbReference type="eggNOG" id="ENOG502Z7U0">
    <property type="taxonomic scope" value="Bacteria"/>
</dbReference>
<dbReference type="STRING" id="438753.AZC_3797"/>
<dbReference type="InterPro" id="IPR036648">
    <property type="entry name" value="CN_Hdrase_a/SCN_Hdrase_g_sf"/>
</dbReference>
<evidence type="ECO:0000313" key="8">
    <source>
        <dbReference type="EMBL" id="BAF89795.1"/>
    </source>
</evidence>
<sequence>MACTQRGAPSMADQFNYREDREAYSAARVRALEALLIKKGIITDRSVDTVLDYFETKMGPFNGAKIVARAWVDSAFKERLVADTPSAIAELALPEGMAGAEGEHMRAVANAPGVHNLIICTLCSCYPWPVLGLPPYWYKDPTFRSRAAREPRAVLKEFGLAVPESTRVKVWDSSAQIRWFVVPERPAGTEGLSEAELEVLVTPEAMIGVAVARAA</sequence>
<evidence type="ECO:0000256" key="2">
    <source>
        <dbReference type="ARBA" id="ARBA00013079"/>
    </source>
</evidence>
<protein>
    <recommendedName>
        <fullName evidence="2">nitrile hydratase</fullName>
        <ecNumber evidence="2">4.2.1.84</ecNumber>
    </recommendedName>
</protein>
<evidence type="ECO:0000256" key="6">
    <source>
        <dbReference type="PIRSR" id="PIRSR001426-1"/>
    </source>
</evidence>
<dbReference type="EC" id="4.2.1.84" evidence="2"/>
<reference evidence="8 9" key="4">
    <citation type="journal article" date="2009" name="Appl. Environ. Microbiol.">
        <title>Comparative genome-wide transcriptional profiling of Azorhizobium caulinodans ORS571 grown under free-living and symbiotic conditions.</title>
        <authorList>
            <person name="Tsukada S."/>
            <person name="Aono T."/>
            <person name="Akiba N."/>
            <person name="Lee KB."/>
            <person name="Liu CT."/>
            <person name="Toyazaki H."/>
            <person name="Oyaizu H."/>
        </authorList>
    </citation>
    <scope>NUCLEOTIDE SEQUENCE [LARGE SCALE GENOMIC DNA]</scope>
    <source>
        <strain evidence="9">ATCC 43989 / DSM 5975 / JCM 20966 / LMG 6465 / NBRC 14845 / NCIMB 13405 / ORS 571</strain>
    </source>
</reference>
<evidence type="ECO:0000259" key="7">
    <source>
        <dbReference type="Pfam" id="PF02979"/>
    </source>
</evidence>
<reference evidence="8 9" key="6">
    <citation type="journal article" date="2011" name="Appl. Environ. Microbiol.">
        <title>Involvement of the azorhizobial chromosome partition gene (parA) in the onset of bacteroid differentiation during Sesbania rostrata stem nodule development.</title>
        <authorList>
            <person name="Liu CT."/>
            <person name="Lee KB."/>
            <person name="Wang YS."/>
            <person name="Peng MH."/>
            <person name="Lee KT."/>
            <person name="Suzuki S."/>
            <person name="Suzuki T."/>
            <person name="Oyaizu H."/>
        </authorList>
    </citation>
    <scope>NUCLEOTIDE SEQUENCE [LARGE SCALE GENOMIC DNA]</scope>
    <source>
        <strain evidence="9">ATCC 43989 / DSM 5975 / JCM 20966 / LMG 6465 / NBRC 14845 / NCIMB 13405 / ORS 571</strain>
    </source>
</reference>
<dbReference type="PIRSF" id="PIRSF001426">
    <property type="entry name" value="NHase_alpha"/>
    <property type="match status" value="1"/>
</dbReference>
<gene>
    <name evidence="8" type="ordered locus">AZC_3797</name>
</gene>
<reference evidence="8 9" key="3">
    <citation type="journal article" date="2008" name="BMC Genomics">
        <title>The genome of the versatile nitrogen fixer Azorhizobium caulinodans ORS571.</title>
        <authorList>
            <person name="Lee KB."/>
            <person name="Backer P.D."/>
            <person name="Aono T."/>
            <person name="Liu CT."/>
            <person name="Suzuki S."/>
            <person name="Suzuki T."/>
            <person name="Kaneko T."/>
            <person name="Yamada M."/>
            <person name="Tabata S."/>
            <person name="Kupfer D.M."/>
            <person name="Najar F.Z."/>
            <person name="Wiley G.B."/>
            <person name="Roe B."/>
            <person name="Binnewies T.T."/>
            <person name="Ussery D.W."/>
            <person name="D'Haeze W."/>
            <person name="Herder J.D."/>
            <person name="Gevers D."/>
            <person name="Vereecke D."/>
            <person name="Holsters M."/>
            <person name="Oyaizu H."/>
        </authorList>
    </citation>
    <scope>NUCLEOTIDE SEQUENCE [LARGE SCALE GENOMIC DNA]</scope>
    <source>
        <strain evidence="9">ATCC 43989 / DSM 5975 / JCM 20966 / LMG 6465 / NBRC 14845 / NCIMB 13405 / ORS 571</strain>
    </source>
</reference>
<evidence type="ECO:0000256" key="3">
    <source>
        <dbReference type="ARBA" id="ARBA00022723"/>
    </source>
</evidence>
<dbReference type="Gene3D" id="3.90.330.10">
    <property type="entry name" value="Nitrile hydratase alpha /Thiocyanate hydrolase gamma"/>
    <property type="match status" value="1"/>
</dbReference>
<keyword evidence="3 6" id="KW-0479">Metal-binding</keyword>
<dbReference type="KEGG" id="azc:AZC_3797"/>
<dbReference type="GO" id="GO:0046914">
    <property type="term" value="F:transition metal ion binding"/>
    <property type="evidence" value="ECO:0007669"/>
    <property type="project" value="InterPro"/>
</dbReference>
<dbReference type="AlphaFoldDB" id="A8INW4"/>
<organism evidence="8 9">
    <name type="scientific">Azorhizobium caulinodans (strain ATCC 43989 / DSM 5975 / JCM 20966 / LMG 6465 / NBRC 14845 / NCIMB 13405 / ORS 571)</name>
    <dbReference type="NCBI Taxonomy" id="438753"/>
    <lineage>
        <taxon>Bacteria</taxon>
        <taxon>Pseudomonadati</taxon>
        <taxon>Pseudomonadota</taxon>
        <taxon>Alphaproteobacteria</taxon>
        <taxon>Hyphomicrobiales</taxon>
        <taxon>Xanthobacteraceae</taxon>
        <taxon>Azorhizobium</taxon>
    </lineage>
</organism>
<feature type="binding site" evidence="6">
    <location>
        <position position="120"/>
    </location>
    <ligand>
        <name>Fe(3+)</name>
        <dbReference type="ChEBI" id="CHEBI:29034"/>
    </ligand>
</feature>
<feature type="binding site" evidence="6">
    <location>
        <position position="123"/>
    </location>
    <ligand>
        <name>Fe(3+)</name>
        <dbReference type="ChEBI" id="CHEBI:29034"/>
    </ligand>
</feature>
<dbReference type="SUPFAM" id="SSF56209">
    <property type="entry name" value="Nitrile hydratase alpha chain"/>
    <property type="match status" value="1"/>
</dbReference>
<reference evidence="8 9" key="1">
    <citation type="journal article" date="2007" name="Appl. Environ. Microbiol.">
        <title>Rhizobial factors required for stem nodule maturation and maintenance in Sesbania rostrata-Azorhizobium caulinodans ORS571 symbiosis.</title>
        <authorList>
            <person name="Suzuki S."/>
            <person name="Aono T."/>
            <person name="Lee KB."/>
            <person name="Suzuki T."/>
            <person name="Liu CT."/>
            <person name="Miwa H."/>
            <person name="Wakao S."/>
            <person name="Iki T."/>
            <person name="Oyaizu H."/>
        </authorList>
    </citation>
    <scope>NUCLEOTIDE SEQUENCE [LARGE SCALE GENOMIC DNA]</scope>
    <source>
        <strain evidence="9">ATCC 43989 / DSM 5975 / JCM 20966 / LMG 6465 / NBRC 14845 / NCIMB 13405 / ORS 571</strain>
    </source>
</reference>
<dbReference type="Proteomes" id="UP000000270">
    <property type="component" value="Chromosome"/>
</dbReference>
<feature type="binding site" evidence="6">
    <location>
        <position position="125"/>
    </location>
    <ligand>
        <name>Fe(3+)</name>
        <dbReference type="ChEBI" id="CHEBI:29034"/>
    </ligand>
</feature>
<accession>A8INW4</accession>
<keyword evidence="4" id="KW-0456">Lyase</keyword>
<evidence type="ECO:0000256" key="5">
    <source>
        <dbReference type="ARBA" id="ARBA00044877"/>
    </source>
</evidence>
<evidence type="ECO:0000256" key="4">
    <source>
        <dbReference type="ARBA" id="ARBA00023239"/>
    </source>
</evidence>
<dbReference type="InterPro" id="IPR018141">
    <property type="entry name" value="Nitrile_hydratase_asu"/>
</dbReference>
<dbReference type="NCBIfam" id="TIGR01323">
    <property type="entry name" value="nitrile_alph"/>
    <property type="match status" value="1"/>
</dbReference>
<evidence type="ECO:0000256" key="1">
    <source>
        <dbReference type="ARBA" id="ARBA00009363"/>
    </source>
</evidence>
<comment type="similarity">
    <text evidence="1">Belongs to the nitrile hydratase subunit alpha family.</text>
</comment>
<proteinExistence type="inferred from homology"/>
<keyword evidence="9" id="KW-1185">Reference proteome</keyword>
<name>A8INW4_AZOC5</name>
<keyword evidence="6" id="KW-0408">Iron</keyword>
<dbReference type="Pfam" id="PF02979">
    <property type="entry name" value="NHase_alpha"/>
    <property type="match status" value="1"/>
</dbReference>
<reference evidence="9" key="2">
    <citation type="submission" date="2007-04" db="EMBL/GenBank/DDBJ databases">
        <title>Complete genome sequence of the nitrogen-fixing bacterium Azorhizobium caulinodans ORS571.</title>
        <authorList>
            <person name="Lee K.B."/>
            <person name="Backer P.D."/>
            <person name="Aono T."/>
            <person name="Liu C.T."/>
            <person name="Suzuki S."/>
            <person name="Suzuki T."/>
            <person name="Kaneko T."/>
            <person name="Yamada M."/>
            <person name="Tabata S."/>
            <person name="Kupfer D.M."/>
            <person name="Najar F.Z."/>
            <person name="Wiley G.B."/>
            <person name="Roe B."/>
            <person name="Binnewies T."/>
            <person name="Ussery D."/>
            <person name="Vereecke D."/>
            <person name="Gevers D."/>
            <person name="Holsters M."/>
            <person name="Oyaizu H."/>
        </authorList>
    </citation>
    <scope>NUCLEOTIDE SEQUENCE [LARGE SCALE GENOMIC DNA]</scope>
    <source>
        <strain evidence="9">ATCC 43989 / DSM 5975 / JCM 20966 / LMG 6465 / NBRC 14845 / NCIMB 13405 / ORS 571</strain>
    </source>
</reference>